<accession>A0A835XW54</accession>
<evidence type="ECO:0008006" key="6">
    <source>
        <dbReference type="Google" id="ProtNLM"/>
    </source>
</evidence>
<gene>
    <name evidence="4" type="ORF">HYH03_010302</name>
</gene>
<sequence length="912" mass="92804">MPRVVRDAVEWVRAGRLRKQVVAVPAAALLVLLAGAVRRRARRRHGETSDDSSRGQTRRTVRGKAALADQPSGHCPQLWQQIQQRDWLFGLPPQIADAIVARLEVPDLKALRATCRQTYLQVAARTNKLVLALDVSPRTWALAAPRLDSIYPSLQQLHLMLAAEVYGSEGGVPYGHHSTCGAQAQAGPGPGSAALALASRPAGGGDGSRRRGRGFGLPLPFLSGRGGGGGCSCDVSASPFANAAESFRDFVAWSACGQLHSLALLDLSRCGSLLISRDAWVGLVRALGPGPVTLRVPWRSLLGFGCSGGGGSAFWPGGSGSGSGSSSGGGGSRAAARAAAKAAAKAAAAMTAPPAGSGLGLGPGSGLPLLPAPLAPAPRCTCSICGPAPADAAPVVAALSLLADLRPSVSVELVGRGLPVRSPGVLQALGGLGGLAAASLAVCGVRPLGPQAAWLSCLRRLHTLELSYREEGGEAALPQVLRALHPPLPLRRLSLLRSPPAPLDESDLAALAALPDLQELLAPGLRVHAPTATALTSVTRLCLRSDRLELLQPLVAVFPALRSLELGNTVEDLPPLGLLAAAAAAPPFGPMAAAWQPRLFGIPEPGVGPQAQAQPGPGAGFVPADGAGAQGPAGFVAVGVGAPAPAAAAPVIPDPAPGVLPAPAQAQAQAQQQQPQPGVGPAGPAPGPQAAGPLAAAGLAAAGAAAAGPAPQAQAQALHAPGPHGAQAMPPELVLHLRLLQGLAGLTALAIGGRPGHGVEALSSLTALSALTLVRASEFRPLRKAVEELRGLPCLLTLELHACTGGEACGYEIARLLRRLQKLPNLSRLVVQGCDPRLPQQLATAPLARLTELQLLALPELTPLDLRYVVLAQAACRRLVVRGCARLGREVVEAMPRMLPPNRPALAVEWAP</sequence>
<dbReference type="InterPro" id="IPR032675">
    <property type="entry name" value="LRR_dom_sf"/>
</dbReference>
<keyword evidence="3" id="KW-0812">Transmembrane</keyword>
<dbReference type="AlphaFoldDB" id="A0A835XW54"/>
<dbReference type="OrthoDB" id="539358at2759"/>
<name>A0A835XW54_9CHLO</name>
<evidence type="ECO:0000256" key="3">
    <source>
        <dbReference type="SAM" id="Phobius"/>
    </source>
</evidence>
<feature type="region of interest" description="Disordered" evidence="2">
    <location>
        <begin position="603"/>
        <end position="626"/>
    </location>
</feature>
<dbReference type="GO" id="GO:0005930">
    <property type="term" value="C:axoneme"/>
    <property type="evidence" value="ECO:0007669"/>
    <property type="project" value="UniProtKB-SubCell"/>
</dbReference>
<keyword evidence="3" id="KW-1133">Transmembrane helix</keyword>
<dbReference type="SUPFAM" id="SSF52047">
    <property type="entry name" value="RNI-like"/>
    <property type="match status" value="1"/>
</dbReference>
<protein>
    <recommendedName>
        <fullName evidence="6">F-box domain-containing protein</fullName>
    </recommendedName>
</protein>
<evidence type="ECO:0000256" key="1">
    <source>
        <dbReference type="ARBA" id="ARBA00004430"/>
    </source>
</evidence>
<feature type="transmembrane region" description="Helical" evidence="3">
    <location>
        <begin position="20"/>
        <end position="37"/>
    </location>
</feature>
<feature type="region of interest" description="Disordered" evidence="2">
    <location>
        <begin position="42"/>
        <end position="72"/>
    </location>
</feature>
<keyword evidence="3" id="KW-0472">Membrane</keyword>
<dbReference type="EMBL" id="JAEHOE010000054">
    <property type="protein sequence ID" value="KAG2491296.1"/>
    <property type="molecule type" value="Genomic_DNA"/>
</dbReference>
<feature type="compositionally biased region" description="Low complexity" evidence="2">
    <location>
        <begin position="605"/>
        <end position="626"/>
    </location>
</feature>
<feature type="region of interest" description="Disordered" evidence="2">
    <location>
        <begin position="657"/>
        <end position="693"/>
    </location>
</feature>
<evidence type="ECO:0000256" key="2">
    <source>
        <dbReference type="SAM" id="MobiDB-lite"/>
    </source>
</evidence>
<reference evidence="4" key="1">
    <citation type="journal article" date="2020" name="bioRxiv">
        <title>Comparative genomics of Chlamydomonas.</title>
        <authorList>
            <person name="Craig R.J."/>
            <person name="Hasan A.R."/>
            <person name="Ness R.W."/>
            <person name="Keightley P.D."/>
        </authorList>
    </citation>
    <scope>NUCLEOTIDE SEQUENCE</scope>
    <source>
        <strain evidence="4">CCAP 11/70</strain>
    </source>
</reference>
<evidence type="ECO:0000313" key="4">
    <source>
        <dbReference type="EMBL" id="KAG2491296.1"/>
    </source>
</evidence>
<dbReference type="Gene3D" id="3.80.10.10">
    <property type="entry name" value="Ribonuclease Inhibitor"/>
    <property type="match status" value="1"/>
</dbReference>
<comment type="caution">
    <text evidence="4">The sequence shown here is derived from an EMBL/GenBank/DDBJ whole genome shotgun (WGS) entry which is preliminary data.</text>
</comment>
<keyword evidence="5" id="KW-1185">Reference proteome</keyword>
<dbReference type="Proteomes" id="UP000612055">
    <property type="component" value="Unassembled WGS sequence"/>
</dbReference>
<comment type="subcellular location">
    <subcellularLocation>
        <location evidence="1">Cytoplasm</location>
        <location evidence="1">Cytoskeleton</location>
        <location evidence="1">Cilium axoneme</location>
    </subcellularLocation>
</comment>
<organism evidence="4 5">
    <name type="scientific">Edaphochlamys debaryana</name>
    <dbReference type="NCBI Taxonomy" id="47281"/>
    <lineage>
        <taxon>Eukaryota</taxon>
        <taxon>Viridiplantae</taxon>
        <taxon>Chlorophyta</taxon>
        <taxon>core chlorophytes</taxon>
        <taxon>Chlorophyceae</taxon>
        <taxon>CS clade</taxon>
        <taxon>Chlamydomonadales</taxon>
        <taxon>Chlamydomonadales incertae sedis</taxon>
        <taxon>Edaphochlamys</taxon>
    </lineage>
</organism>
<evidence type="ECO:0000313" key="5">
    <source>
        <dbReference type="Proteomes" id="UP000612055"/>
    </source>
</evidence>
<proteinExistence type="predicted"/>
<feature type="compositionally biased region" description="Low complexity" evidence="2">
    <location>
        <begin position="661"/>
        <end position="679"/>
    </location>
</feature>